<reference evidence="2" key="1">
    <citation type="submission" date="2014-08" db="EMBL/GenBank/DDBJ databases">
        <authorList>
            <person name="Murali S."/>
            <person name="Richards S."/>
            <person name="Bandaranaike D."/>
            <person name="Bellair M."/>
            <person name="Blankenburg K."/>
            <person name="Chao H."/>
            <person name="Dinh H."/>
            <person name="Doddapaneni H."/>
            <person name="Dugan-Rocha S."/>
            <person name="Elkadiri S."/>
            <person name="Gnanaolivu R."/>
            <person name="Hughes D."/>
            <person name="Lee S."/>
            <person name="Li M."/>
            <person name="Ming W."/>
            <person name="Munidasa M."/>
            <person name="Muniz J."/>
            <person name="Nguyen L."/>
            <person name="Osuji N."/>
            <person name="Pu L.-L."/>
            <person name="Puazo M."/>
            <person name="Skinner E."/>
            <person name="Qu C."/>
            <person name="Quiroz J."/>
            <person name="Raj R."/>
            <person name="Weissenberger G."/>
            <person name="Xin Y."/>
            <person name="Zou X."/>
            <person name="Han Y."/>
            <person name="Worley K."/>
            <person name="Muzny D."/>
            <person name="Gibbs R."/>
        </authorList>
    </citation>
    <scope>NUCLEOTIDE SEQUENCE</scope>
    <source>
        <strain evidence="2">HAZT.00-mixed</strain>
        <tissue evidence="2">Whole organism</tissue>
    </source>
</reference>
<dbReference type="AlphaFoldDB" id="A0A6A0H999"/>
<feature type="compositionally biased region" description="Polar residues" evidence="1">
    <location>
        <begin position="24"/>
        <end position="35"/>
    </location>
</feature>
<gene>
    <name evidence="2" type="ORF">HAZT_HAZT000417</name>
</gene>
<name>A0A6A0H999_HYAAZ</name>
<accession>A0A6A0H999</accession>
<feature type="compositionally biased region" description="Basic and acidic residues" evidence="1">
    <location>
        <begin position="149"/>
        <end position="158"/>
    </location>
</feature>
<protein>
    <submittedName>
        <fullName evidence="2">Uncharacterized protein</fullName>
    </submittedName>
</protein>
<comment type="caution">
    <text evidence="2">The sequence shown here is derived from an EMBL/GenBank/DDBJ whole genome shotgun (WGS) entry which is preliminary data.</text>
</comment>
<feature type="region of interest" description="Disordered" evidence="1">
    <location>
        <begin position="1"/>
        <end position="43"/>
    </location>
</feature>
<dbReference type="EMBL" id="JQDR03003814">
    <property type="protein sequence ID" value="KAA0202336.1"/>
    <property type="molecule type" value="Genomic_DNA"/>
</dbReference>
<feature type="region of interest" description="Disordered" evidence="1">
    <location>
        <begin position="136"/>
        <end position="158"/>
    </location>
</feature>
<evidence type="ECO:0000256" key="1">
    <source>
        <dbReference type="SAM" id="MobiDB-lite"/>
    </source>
</evidence>
<reference evidence="2" key="3">
    <citation type="submission" date="2019-06" db="EMBL/GenBank/DDBJ databases">
        <authorList>
            <person name="Poynton C."/>
            <person name="Hasenbein S."/>
            <person name="Benoit J.B."/>
            <person name="Sepulveda M.S."/>
            <person name="Poelchau M.F."/>
            <person name="Murali S.C."/>
            <person name="Chen S."/>
            <person name="Glastad K.M."/>
            <person name="Werren J.H."/>
            <person name="Vineis J.H."/>
            <person name="Bowen J.L."/>
            <person name="Friedrich M."/>
            <person name="Jones J."/>
            <person name="Robertson H.M."/>
            <person name="Feyereisen R."/>
            <person name="Mechler-Hickson A."/>
            <person name="Mathers N."/>
            <person name="Lee C.E."/>
            <person name="Colbourne J.K."/>
            <person name="Biales A."/>
            <person name="Johnston J.S."/>
            <person name="Wellborn G.A."/>
            <person name="Rosendale A.J."/>
            <person name="Cridge A.G."/>
            <person name="Munoz-Torres M.C."/>
            <person name="Bain P.A."/>
            <person name="Manny A.R."/>
            <person name="Major K.M."/>
            <person name="Lambert F.N."/>
            <person name="Vulpe C.D."/>
            <person name="Tuck P."/>
            <person name="Blalock B.J."/>
            <person name="Lin Y.-Y."/>
            <person name="Smith M.E."/>
            <person name="Ochoa-Acuna H."/>
            <person name="Chen M.-J.M."/>
            <person name="Childers C.P."/>
            <person name="Qu J."/>
            <person name="Dugan S."/>
            <person name="Lee S.L."/>
            <person name="Chao H."/>
            <person name="Dinh H."/>
            <person name="Han Y."/>
            <person name="Doddapaneni H."/>
            <person name="Worley K.C."/>
            <person name="Muzny D.M."/>
            <person name="Gibbs R.A."/>
            <person name="Richards S."/>
        </authorList>
    </citation>
    <scope>NUCLEOTIDE SEQUENCE</scope>
    <source>
        <strain evidence="2">HAZT.00-mixed</strain>
        <tissue evidence="2">Whole organism</tissue>
    </source>
</reference>
<dbReference type="Proteomes" id="UP000711488">
    <property type="component" value="Unassembled WGS sequence"/>
</dbReference>
<evidence type="ECO:0000313" key="2">
    <source>
        <dbReference type="EMBL" id="KAA0202336.1"/>
    </source>
</evidence>
<sequence>MPREGHEEEEMSDGEVPSLRQRDNSLPGSSSTLTGRNLEGGEGNSPSFPHTVAHFISHFVAGLYVIFVKCLNTCIVSDVIIPTCIVSDVIVPTCIVSDVIVPTCIVSDVIVPTCIVIDLVPYSKIDQFSRGVTTRGVPGARGVHPRRGPRQDQTSDSRLDLASRGEALLTLQEHHHDITLGFAINGENILMDLQLNRQLLPQGYFEKQLYRNGSHSIRRPQGQDSNE</sequence>
<dbReference type="OrthoDB" id="5951731at2759"/>
<organism evidence="2">
    <name type="scientific">Hyalella azteca</name>
    <name type="common">Amphipod</name>
    <dbReference type="NCBI Taxonomy" id="294128"/>
    <lineage>
        <taxon>Eukaryota</taxon>
        <taxon>Metazoa</taxon>
        <taxon>Ecdysozoa</taxon>
        <taxon>Arthropoda</taxon>
        <taxon>Crustacea</taxon>
        <taxon>Multicrustacea</taxon>
        <taxon>Malacostraca</taxon>
        <taxon>Eumalacostraca</taxon>
        <taxon>Peracarida</taxon>
        <taxon>Amphipoda</taxon>
        <taxon>Senticaudata</taxon>
        <taxon>Talitrida</taxon>
        <taxon>Talitroidea</taxon>
        <taxon>Hyalellidae</taxon>
        <taxon>Hyalella</taxon>
    </lineage>
</organism>
<reference evidence="2" key="2">
    <citation type="journal article" date="2018" name="Environ. Sci. Technol.">
        <title>The Toxicogenome of Hyalella azteca: A Model for Sediment Ecotoxicology and Evolutionary Toxicology.</title>
        <authorList>
            <person name="Poynton H.C."/>
            <person name="Hasenbein S."/>
            <person name="Benoit J.B."/>
            <person name="Sepulveda M.S."/>
            <person name="Poelchau M.F."/>
            <person name="Hughes D.S.T."/>
            <person name="Murali S.C."/>
            <person name="Chen S."/>
            <person name="Glastad K.M."/>
            <person name="Goodisman M.A.D."/>
            <person name="Werren J.H."/>
            <person name="Vineis J.H."/>
            <person name="Bowen J.L."/>
            <person name="Friedrich M."/>
            <person name="Jones J."/>
            <person name="Robertson H.M."/>
            <person name="Feyereisen R."/>
            <person name="Mechler-Hickson A."/>
            <person name="Mathers N."/>
            <person name="Lee C.E."/>
            <person name="Colbourne J.K."/>
            <person name="Biales A."/>
            <person name="Johnston J.S."/>
            <person name="Wellborn G.A."/>
            <person name="Rosendale A.J."/>
            <person name="Cridge A.G."/>
            <person name="Munoz-Torres M.C."/>
            <person name="Bain P.A."/>
            <person name="Manny A.R."/>
            <person name="Major K.M."/>
            <person name="Lambert F.N."/>
            <person name="Vulpe C.D."/>
            <person name="Tuck P."/>
            <person name="Blalock B.J."/>
            <person name="Lin Y.Y."/>
            <person name="Smith M.E."/>
            <person name="Ochoa-Acuna H."/>
            <person name="Chen M.M."/>
            <person name="Childers C.P."/>
            <person name="Qu J."/>
            <person name="Dugan S."/>
            <person name="Lee S.L."/>
            <person name="Chao H."/>
            <person name="Dinh H."/>
            <person name="Han Y."/>
            <person name="Doddapaneni H."/>
            <person name="Worley K.C."/>
            <person name="Muzny D.M."/>
            <person name="Gibbs R.A."/>
            <person name="Richards S."/>
        </authorList>
    </citation>
    <scope>NUCLEOTIDE SEQUENCE</scope>
    <source>
        <strain evidence="2">HAZT.00-mixed</strain>
        <tissue evidence="2">Whole organism</tissue>
    </source>
</reference>
<proteinExistence type="predicted"/>